<dbReference type="KEGG" id="hgl:101702010"/>
<dbReference type="PANTHER" id="PTHR28457">
    <property type="entry name" value="COILED-COIL DOMAIN-CONTAINING PROTEIN 189"/>
    <property type="match status" value="1"/>
</dbReference>
<feature type="region of interest" description="Disordered" evidence="1">
    <location>
        <begin position="1"/>
        <end position="29"/>
    </location>
</feature>
<dbReference type="Proteomes" id="UP000006813">
    <property type="component" value="Unassembled WGS sequence"/>
</dbReference>
<dbReference type="STRING" id="10181.G5BYK4"/>
<dbReference type="eggNOG" id="ENOG502RXPT">
    <property type="taxonomic scope" value="Eukaryota"/>
</dbReference>
<feature type="compositionally biased region" description="Polar residues" evidence="1">
    <location>
        <begin position="1"/>
        <end position="10"/>
    </location>
</feature>
<dbReference type="AlphaFoldDB" id="G5BYK4"/>
<evidence type="ECO:0000313" key="5">
    <source>
        <dbReference type="RefSeq" id="XP_004856244.1"/>
    </source>
</evidence>
<gene>
    <name evidence="5" type="primary">Ccdc189</name>
    <name evidence="2" type="ORF">GW7_11879</name>
</gene>
<dbReference type="OrthoDB" id="425082at2759"/>
<name>G5BYK4_HETGA</name>
<dbReference type="Pfam" id="PF14769">
    <property type="entry name" value="CLAMP"/>
    <property type="match status" value="1"/>
</dbReference>
<feature type="region of interest" description="Disordered" evidence="1">
    <location>
        <begin position="238"/>
        <end position="272"/>
    </location>
</feature>
<keyword evidence="4" id="KW-1185">Reference proteome</keyword>
<dbReference type="GO" id="GO:0120316">
    <property type="term" value="P:sperm flagellum assembly"/>
    <property type="evidence" value="ECO:0007669"/>
    <property type="project" value="Ensembl"/>
</dbReference>
<evidence type="ECO:0000313" key="2">
    <source>
        <dbReference type="EMBL" id="EHB14365.1"/>
    </source>
</evidence>
<evidence type="ECO:0000313" key="4">
    <source>
        <dbReference type="Proteomes" id="UP000694906"/>
    </source>
</evidence>
<proteinExistence type="predicted"/>
<organism evidence="2 3">
    <name type="scientific">Heterocephalus glaber</name>
    <name type="common">Naked mole rat</name>
    <dbReference type="NCBI Taxonomy" id="10181"/>
    <lineage>
        <taxon>Eukaryota</taxon>
        <taxon>Metazoa</taxon>
        <taxon>Chordata</taxon>
        <taxon>Craniata</taxon>
        <taxon>Vertebrata</taxon>
        <taxon>Euteleostomi</taxon>
        <taxon>Mammalia</taxon>
        <taxon>Eutheria</taxon>
        <taxon>Euarchontoglires</taxon>
        <taxon>Glires</taxon>
        <taxon>Rodentia</taxon>
        <taxon>Hystricomorpha</taxon>
        <taxon>Bathyergidae</taxon>
        <taxon>Heterocephalus</taxon>
    </lineage>
</organism>
<feature type="region of interest" description="Disordered" evidence="1">
    <location>
        <begin position="304"/>
        <end position="333"/>
    </location>
</feature>
<evidence type="ECO:0000313" key="3">
    <source>
        <dbReference type="Proteomes" id="UP000006813"/>
    </source>
</evidence>
<dbReference type="Proteomes" id="UP000694906">
    <property type="component" value="Unplaced"/>
</dbReference>
<protein>
    <submittedName>
        <fullName evidence="5">Coiled-coil domain-containing protein 189 isoform X1</fullName>
    </submittedName>
</protein>
<accession>G5BYK4</accession>
<sequence>MISPKPSQSLGVKVQSKLEQLSEPQGELEKDLSPLVRSAMQIGTGVRTELATAASVPVEVDEDPEVNLFPPPLPQPRICLWKYLDLHSMHQLEKTASVEEMREVLAKLLEIDWPEQSLRDAVTLDLFSHALIFCHQQSFSLEQTSAACALLQDLHQACVATPLGNVEECYRYFTTALFSHGVRRPPFSIDLFKKEQLLALADYVVNTYFRHFKLYKYVFTPQVRLDLSLTYMGLQPPKPWPAGKTEKEGQEADQQAATQQEEEPETVAQPVREPGQVCHLRTYIKTQVHKELGQLQQLAEEQLKASEERLSSKLTALERPSQVPPSKGKNKMK</sequence>
<dbReference type="GeneID" id="101702010"/>
<dbReference type="CTD" id="90835"/>
<reference evidence="2 3" key="1">
    <citation type="journal article" date="2011" name="Nature">
        <title>Genome sequencing reveals insights into physiology and longevity of the naked mole rat.</title>
        <authorList>
            <person name="Kim E.B."/>
            <person name="Fang X."/>
            <person name="Fushan A.A."/>
            <person name="Huang Z."/>
            <person name="Lobanov A.V."/>
            <person name="Han L."/>
            <person name="Marino S.M."/>
            <person name="Sun X."/>
            <person name="Turanov A.A."/>
            <person name="Yang P."/>
            <person name="Yim S.H."/>
            <person name="Zhao X."/>
            <person name="Kasaikina M.V."/>
            <person name="Stoletzki N."/>
            <person name="Peng C."/>
            <person name="Polak P."/>
            <person name="Xiong Z."/>
            <person name="Kiezun A."/>
            <person name="Zhu Y."/>
            <person name="Chen Y."/>
            <person name="Kryukov G.V."/>
            <person name="Zhang Q."/>
            <person name="Peshkin L."/>
            <person name="Yang L."/>
            <person name="Bronson R.T."/>
            <person name="Buffenstein R."/>
            <person name="Wang B."/>
            <person name="Han C."/>
            <person name="Li Q."/>
            <person name="Chen L."/>
            <person name="Zhao W."/>
            <person name="Sunyaev S.R."/>
            <person name="Park T.J."/>
            <person name="Zhang G."/>
            <person name="Wang J."/>
            <person name="Gladyshev V.N."/>
        </authorList>
    </citation>
    <scope>NUCLEOTIDE SEQUENCE [LARGE SCALE GENOMIC DNA]</scope>
</reference>
<dbReference type="GO" id="GO:0007338">
    <property type="term" value="P:single fertilization"/>
    <property type="evidence" value="ECO:0007669"/>
    <property type="project" value="Ensembl"/>
</dbReference>
<dbReference type="RefSeq" id="XP_004856244.1">
    <property type="nucleotide sequence ID" value="XM_004856187.3"/>
</dbReference>
<dbReference type="GO" id="GO:0010467">
    <property type="term" value="P:gene expression"/>
    <property type="evidence" value="ECO:0007669"/>
    <property type="project" value="Ensembl"/>
</dbReference>
<dbReference type="PANTHER" id="PTHR28457:SF1">
    <property type="entry name" value="CILIA- AND FLAGELLA-ASSOCIATED PROTEIN 119"/>
    <property type="match status" value="1"/>
</dbReference>
<dbReference type="InterPro" id="IPR032727">
    <property type="entry name" value="CLAMP"/>
</dbReference>
<dbReference type="GO" id="GO:0001534">
    <property type="term" value="C:radial spoke"/>
    <property type="evidence" value="ECO:0007669"/>
    <property type="project" value="Ensembl"/>
</dbReference>
<dbReference type="InParanoid" id="G5BYK4"/>
<dbReference type="EMBL" id="JH172470">
    <property type="protein sequence ID" value="EHB14365.1"/>
    <property type="molecule type" value="Genomic_DNA"/>
</dbReference>
<evidence type="ECO:0000256" key="1">
    <source>
        <dbReference type="SAM" id="MobiDB-lite"/>
    </source>
</evidence>
<reference evidence="5" key="2">
    <citation type="submission" date="2025-04" db="UniProtKB">
        <authorList>
            <consortium name="RefSeq"/>
        </authorList>
    </citation>
    <scope>IDENTIFICATION</scope>
</reference>